<keyword evidence="2" id="KW-1185">Reference proteome</keyword>
<accession>A0ABS6F4D7</accession>
<gene>
    <name evidence="1" type="ORF">KQI89_16430</name>
</gene>
<dbReference type="Pfam" id="PF19640">
    <property type="entry name" value="DUF6143"/>
    <property type="match status" value="1"/>
</dbReference>
<dbReference type="Proteomes" id="UP000736583">
    <property type="component" value="Unassembled WGS sequence"/>
</dbReference>
<sequence>MTSYNKEISMEVSIDYPLYQSEKGNYFIGQTPTLTGQNQRALAMLLNPINSNRNIYINAMTITNISELNLSAEFYLRSSFNRGDISDLVSCTNTAIFPEPIPRGEIKYLTTTTQPPRDGVPIFSRIVSPYSTLVVDGGQIILGPGQSIIIYLGGFLPVVLDSAKVAFGWWEQRICNCSDFLQN</sequence>
<protein>
    <submittedName>
        <fullName evidence="1">Uncharacterized protein</fullName>
    </submittedName>
</protein>
<dbReference type="RefSeq" id="WP_216457999.1">
    <property type="nucleotide sequence ID" value="NZ_JAHLQL010000008.1"/>
</dbReference>
<comment type="caution">
    <text evidence="1">The sequence shown here is derived from an EMBL/GenBank/DDBJ whole genome shotgun (WGS) entry which is preliminary data.</text>
</comment>
<name>A0ABS6F4D7_9CLOT</name>
<proteinExistence type="predicted"/>
<reference evidence="1 2" key="1">
    <citation type="submission" date="2021-06" db="EMBL/GenBank/DDBJ databases">
        <authorList>
            <person name="Sun Q."/>
            <person name="Li D."/>
        </authorList>
    </citation>
    <scope>NUCLEOTIDE SEQUENCE [LARGE SCALE GENOMIC DNA]</scope>
    <source>
        <strain evidence="1 2">MSJ-4</strain>
    </source>
</reference>
<dbReference type="InterPro" id="IPR046141">
    <property type="entry name" value="DUF6143"/>
</dbReference>
<evidence type="ECO:0000313" key="1">
    <source>
        <dbReference type="EMBL" id="MBU5593338.1"/>
    </source>
</evidence>
<evidence type="ECO:0000313" key="2">
    <source>
        <dbReference type="Proteomes" id="UP000736583"/>
    </source>
</evidence>
<organism evidence="1 2">
    <name type="scientific">Clostridium simiarum</name>
    <dbReference type="NCBI Taxonomy" id="2841506"/>
    <lineage>
        <taxon>Bacteria</taxon>
        <taxon>Bacillati</taxon>
        <taxon>Bacillota</taxon>
        <taxon>Clostridia</taxon>
        <taxon>Eubacteriales</taxon>
        <taxon>Clostridiaceae</taxon>
        <taxon>Clostridium</taxon>
    </lineage>
</organism>
<dbReference type="EMBL" id="JAHLQL010000008">
    <property type="protein sequence ID" value="MBU5593338.1"/>
    <property type="molecule type" value="Genomic_DNA"/>
</dbReference>